<reference evidence="2 3" key="1">
    <citation type="journal article" date="2019" name="Sci. Rep.">
        <title>Orb-weaving spider Araneus ventricosus genome elucidates the spidroin gene catalogue.</title>
        <authorList>
            <person name="Kono N."/>
            <person name="Nakamura H."/>
            <person name="Ohtoshi R."/>
            <person name="Moran D.A.P."/>
            <person name="Shinohara A."/>
            <person name="Yoshida Y."/>
            <person name="Fujiwara M."/>
            <person name="Mori M."/>
            <person name="Tomita M."/>
            <person name="Arakawa K."/>
        </authorList>
    </citation>
    <scope>NUCLEOTIDE SEQUENCE [LARGE SCALE GENOMIC DNA]</scope>
</reference>
<sequence>MDLRQSSTSWCSGLRKTEQKSGRVTQGVKVTPLFPANANRNGSKTVFYLMVLRSSNYRSFPFPPMNQLKSDVLCYNRIFLSPHSLA</sequence>
<comment type="caution">
    <text evidence="2">The sequence shown here is derived from an EMBL/GenBank/DDBJ whole genome shotgun (WGS) entry which is preliminary data.</text>
</comment>
<keyword evidence="3" id="KW-1185">Reference proteome</keyword>
<evidence type="ECO:0000313" key="3">
    <source>
        <dbReference type="Proteomes" id="UP000499080"/>
    </source>
</evidence>
<gene>
    <name evidence="2" type="ORF">AVEN_163407_1</name>
</gene>
<feature type="region of interest" description="Disordered" evidence="1">
    <location>
        <begin position="1"/>
        <end position="23"/>
    </location>
</feature>
<dbReference type="EMBL" id="BGPR01196929">
    <property type="protein sequence ID" value="GBN07264.1"/>
    <property type="molecule type" value="Genomic_DNA"/>
</dbReference>
<proteinExistence type="predicted"/>
<evidence type="ECO:0000256" key="1">
    <source>
        <dbReference type="SAM" id="MobiDB-lite"/>
    </source>
</evidence>
<organism evidence="2 3">
    <name type="scientific">Araneus ventricosus</name>
    <name type="common">Orbweaver spider</name>
    <name type="synonym">Epeira ventricosa</name>
    <dbReference type="NCBI Taxonomy" id="182803"/>
    <lineage>
        <taxon>Eukaryota</taxon>
        <taxon>Metazoa</taxon>
        <taxon>Ecdysozoa</taxon>
        <taxon>Arthropoda</taxon>
        <taxon>Chelicerata</taxon>
        <taxon>Arachnida</taxon>
        <taxon>Araneae</taxon>
        <taxon>Araneomorphae</taxon>
        <taxon>Entelegynae</taxon>
        <taxon>Araneoidea</taxon>
        <taxon>Araneidae</taxon>
        <taxon>Araneus</taxon>
    </lineage>
</organism>
<dbReference type="AlphaFoldDB" id="A0A4Y2KXW3"/>
<feature type="compositionally biased region" description="Polar residues" evidence="1">
    <location>
        <begin position="1"/>
        <end position="11"/>
    </location>
</feature>
<protein>
    <submittedName>
        <fullName evidence="2">Uncharacterized protein</fullName>
    </submittedName>
</protein>
<evidence type="ECO:0000313" key="2">
    <source>
        <dbReference type="EMBL" id="GBN07264.1"/>
    </source>
</evidence>
<name>A0A4Y2KXW3_ARAVE</name>
<accession>A0A4Y2KXW3</accession>
<dbReference type="Proteomes" id="UP000499080">
    <property type="component" value="Unassembled WGS sequence"/>
</dbReference>